<evidence type="ECO:0000313" key="3">
    <source>
        <dbReference type="RefSeq" id="XP_028969196.1"/>
    </source>
</evidence>
<accession>A0AAJ7SI93</accession>
<dbReference type="Gene3D" id="1.20.1280.50">
    <property type="match status" value="1"/>
</dbReference>
<evidence type="ECO:0000313" key="2">
    <source>
        <dbReference type="Proteomes" id="UP000694867"/>
    </source>
</evidence>
<evidence type="ECO:0000259" key="1">
    <source>
        <dbReference type="PROSITE" id="PS50181"/>
    </source>
</evidence>
<dbReference type="InterPro" id="IPR001810">
    <property type="entry name" value="F-box_dom"/>
</dbReference>
<protein>
    <submittedName>
        <fullName evidence="3">Uncharacterized protein LOC100899875</fullName>
    </submittedName>
</protein>
<dbReference type="Pfam" id="PF00646">
    <property type="entry name" value="F-box"/>
    <property type="match status" value="1"/>
</dbReference>
<dbReference type="SUPFAM" id="SSF81383">
    <property type="entry name" value="F-box domain"/>
    <property type="match status" value="1"/>
</dbReference>
<reference evidence="3" key="1">
    <citation type="submission" date="2025-08" db="UniProtKB">
        <authorList>
            <consortium name="RefSeq"/>
        </authorList>
    </citation>
    <scope>IDENTIFICATION</scope>
</reference>
<dbReference type="Proteomes" id="UP000694867">
    <property type="component" value="Unplaced"/>
</dbReference>
<name>A0AAJ7SI93_9ACAR</name>
<proteinExistence type="predicted"/>
<gene>
    <name evidence="3" type="primary">LOC100899875</name>
</gene>
<dbReference type="GeneID" id="100899875"/>
<sequence length="375" mass="42937">MELLRLPELVLHQILTLLGPLDLLQLACVSREWYHRIRNDDSLWIPHLRTYSFGIWDEIIEDVKFLGEIRISDWFVHYGRRLTVFKRGCIKSVPVGKETWIKQPNNDLAFETAILGRSFELHEDSRAGIGILARKYLYELQLFRREDPYLNFLDPIPEDVRKHLEELGQARSRDLLARRHKNLQSNYVSLRKSSLGVEHENHDRISDLFPSVNGICLEPVFACRATSIKSLTNYSACAKSASRAEKYQRWSDCHFDSFFRPSGHGGLRSFCEEMSIRCPDEVIESASHASLEPTAEPSADAFVALHRSKIRQRMNRIIHSALVPRNGPPSDICRVDLTDALELGGDNPKQEMLSTSLVSDGAVLLVMQLIGRSRF</sequence>
<keyword evidence="2" id="KW-1185">Reference proteome</keyword>
<dbReference type="AlphaFoldDB" id="A0AAJ7SI93"/>
<feature type="domain" description="F-box" evidence="1">
    <location>
        <begin position="1"/>
        <end position="47"/>
    </location>
</feature>
<dbReference type="PROSITE" id="PS50181">
    <property type="entry name" value="FBOX"/>
    <property type="match status" value="1"/>
</dbReference>
<dbReference type="RefSeq" id="XP_028969196.1">
    <property type="nucleotide sequence ID" value="XM_029113363.1"/>
</dbReference>
<dbReference type="SMART" id="SM00256">
    <property type="entry name" value="FBOX"/>
    <property type="match status" value="1"/>
</dbReference>
<dbReference type="KEGG" id="goe:100899875"/>
<organism evidence="2 3">
    <name type="scientific">Galendromus occidentalis</name>
    <name type="common">western predatory mite</name>
    <dbReference type="NCBI Taxonomy" id="34638"/>
    <lineage>
        <taxon>Eukaryota</taxon>
        <taxon>Metazoa</taxon>
        <taxon>Ecdysozoa</taxon>
        <taxon>Arthropoda</taxon>
        <taxon>Chelicerata</taxon>
        <taxon>Arachnida</taxon>
        <taxon>Acari</taxon>
        <taxon>Parasitiformes</taxon>
        <taxon>Mesostigmata</taxon>
        <taxon>Gamasina</taxon>
        <taxon>Phytoseioidea</taxon>
        <taxon>Phytoseiidae</taxon>
        <taxon>Typhlodrominae</taxon>
        <taxon>Galendromus</taxon>
    </lineage>
</organism>
<dbReference type="InterPro" id="IPR036047">
    <property type="entry name" value="F-box-like_dom_sf"/>
</dbReference>